<gene>
    <name evidence="2" type="ORF">C8J26_3893</name>
</gene>
<organism evidence="2 3">
    <name type="scientific">Sphingomonas aurantiaca</name>
    <dbReference type="NCBI Taxonomy" id="185949"/>
    <lineage>
        <taxon>Bacteria</taxon>
        <taxon>Pseudomonadati</taxon>
        <taxon>Pseudomonadota</taxon>
        <taxon>Alphaproteobacteria</taxon>
        <taxon>Sphingomonadales</taxon>
        <taxon>Sphingomonadaceae</taxon>
        <taxon>Sphingomonas</taxon>
    </lineage>
</organism>
<protein>
    <recommendedName>
        <fullName evidence="4">Tetratricopeptide repeat protein</fullName>
    </recommendedName>
</protein>
<comment type="caution">
    <text evidence="2">The sequence shown here is derived from an EMBL/GenBank/DDBJ whole genome shotgun (WGS) entry which is preliminary data.</text>
</comment>
<keyword evidence="1" id="KW-0472">Membrane</keyword>
<dbReference type="EMBL" id="QAOG01000009">
    <property type="protein sequence ID" value="PTQ58293.1"/>
    <property type="molecule type" value="Genomic_DNA"/>
</dbReference>
<dbReference type="AlphaFoldDB" id="A0A2T5GG59"/>
<reference evidence="2 3" key="1">
    <citation type="submission" date="2018-04" db="EMBL/GenBank/DDBJ databases">
        <title>Genomic Encyclopedia of Type Strains, Phase III (KMG-III): the genomes of soil and plant-associated and newly described type strains.</title>
        <authorList>
            <person name="Whitman W."/>
        </authorList>
    </citation>
    <scope>NUCLEOTIDE SEQUENCE [LARGE SCALE GENOMIC DNA]</scope>
    <source>
        <strain evidence="2 3">MA101b</strain>
    </source>
</reference>
<dbReference type="Gene3D" id="1.25.40.10">
    <property type="entry name" value="Tetratricopeptide repeat domain"/>
    <property type="match status" value="1"/>
</dbReference>
<proteinExistence type="predicted"/>
<evidence type="ECO:0000313" key="3">
    <source>
        <dbReference type="Proteomes" id="UP000244189"/>
    </source>
</evidence>
<evidence type="ECO:0000256" key="1">
    <source>
        <dbReference type="SAM" id="Phobius"/>
    </source>
</evidence>
<keyword evidence="3" id="KW-1185">Reference proteome</keyword>
<dbReference type="Proteomes" id="UP000244189">
    <property type="component" value="Unassembled WGS sequence"/>
</dbReference>
<sequence>MTSTSRRFPGIAHRQGIAYKVAVGLVLIVLLWLSVAVSFEGVFARRDPVVALRWAPWSAQAKIVQSTALATDTATDMAGSAATATGAGTAADPATIAKARTLAQQALDRSPVQASAARAIGVAALSARDNATAGRAFTYAARLSRRDLPTELYWIESNVTRGDIRAALHHYDVAMSVSVKSRAMLGNILIAASAEPNVATELAKLLKTQPRWLPEFYQRLMGQGENPATLAYIANVMAFDGRDPGQAPFVSMTLNRLVALGAYGEARTLYRRSVGGADETVRNASFERANTLQPFDWIIASEPTYSGIIETRTGWPHGNVLTIAGTEANDVARQLLLLVPGQYRLSADTANVRQERETRPLLTISCVSDNRAVMSAPFAAAGAKPAAMQGMFTVPANCPAQWIAIRNTPSFDPVDSDPWIDRIVVQRIGR</sequence>
<evidence type="ECO:0008006" key="4">
    <source>
        <dbReference type="Google" id="ProtNLM"/>
    </source>
</evidence>
<name>A0A2T5GG59_9SPHN</name>
<keyword evidence="1" id="KW-0812">Transmembrane</keyword>
<keyword evidence="1" id="KW-1133">Transmembrane helix</keyword>
<accession>A0A2T5GG59</accession>
<dbReference type="InterPro" id="IPR011990">
    <property type="entry name" value="TPR-like_helical_dom_sf"/>
</dbReference>
<feature type="transmembrane region" description="Helical" evidence="1">
    <location>
        <begin position="21"/>
        <end position="39"/>
    </location>
</feature>
<evidence type="ECO:0000313" key="2">
    <source>
        <dbReference type="EMBL" id="PTQ58293.1"/>
    </source>
</evidence>